<keyword evidence="6 8" id="KW-1133">Transmembrane helix</keyword>
<feature type="transmembrane region" description="Helical" evidence="8">
    <location>
        <begin position="120"/>
        <end position="138"/>
    </location>
</feature>
<dbReference type="GO" id="GO:0140359">
    <property type="term" value="F:ABC-type transporter activity"/>
    <property type="evidence" value="ECO:0007669"/>
    <property type="project" value="InterPro"/>
</dbReference>
<evidence type="ECO:0000313" key="13">
    <source>
        <dbReference type="Proteomes" id="UP000320012"/>
    </source>
</evidence>
<evidence type="ECO:0000256" key="6">
    <source>
        <dbReference type="ARBA" id="ARBA00022989"/>
    </source>
</evidence>
<proteinExistence type="inferred from homology"/>
<name>A0A0D1LG79_9LACO</name>
<dbReference type="PATRIC" id="fig|137591.25.peg.1507"/>
<organism evidence="10 12">
    <name type="scientific">Weissella cibaria</name>
    <dbReference type="NCBI Taxonomy" id="137591"/>
    <lineage>
        <taxon>Bacteria</taxon>
        <taxon>Bacillati</taxon>
        <taxon>Bacillota</taxon>
        <taxon>Bacilli</taxon>
        <taxon>Lactobacillales</taxon>
        <taxon>Lactobacillaceae</taxon>
        <taxon>Weissella</taxon>
    </lineage>
</organism>
<comment type="caution">
    <text evidence="10">The sequence shown here is derived from an EMBL/GenBank/DDBJ whole genome shotgun (WGS) entry which is preliminary data.</text>
</comment>
<dbReference type="EMBL" id="VNHC01000002">
    <property type="protein sequence ID" value="TVV27232.1"/>
    <property type="molecule type" value="Genomic_DNA"/>
</dbReference>
<evidence type="ECO:0000313" key="10">
    <source>
        <dbReference type="EMBL" id="KIU19520.1"/>
    </source>
</evidence>
<feature type="domain" description="ABC transmembrane type-2" evidence="9">
    <location>
        <begin position="35"/>
        <end position="260"/>
    </location>
</feature>
<evidence type="ECO:0000256" key="5">
    <source>
        <dbReference type="ARBA" id="ARBA00022692"/>
    </source>
</evidence>
<feature type="transmembrane region" description="Helical" evidence="8">
    <location>
        <begin position="44"/>
        <end position="62"/>
    </location>
</feature>
<evidence type="ECO:0000256" key="1">
    <source>
        <dbReference type="ARBA" id="ARBA00004651"/>
    </source>
</evidence>
<keyword evidence="12" id="KW-1185">Reference proteome</keyword>
<keyword evidence="4 8" id="KW-1003">Cell membrane</keyword>
<evidence type="ECO:0000256" key="2">
    <source>
        <dbReference type="ARBA" id="ARBA00007783"/>
    </source>
</evidence>
<comment type="subcellular location">
    <subcellularLocation>
        <location evidence="1 8">Cell membrane</location>
        <topology evidence="1 8">Multi-pass membrane protein</topology>
    </subcellularLocation>
</comment>
<dbReference type="PANTHER" id="PTHR30413:SF10">
    <property type="entry name" value="CAPSULE POLYSACCHARIDE EXPORT INNER-MEMBRANE PROTEIN CTRC"/>
    <property type="match status" value="1"/>
</dbReference>
<dbReference type="GO" id="GO:0015920">
    <property type="term" value="P:lipopolysaccharide transport"/>
    <property type="evidence" value="ECO:0007669"/>
    <property type="project" value="TreeGrafter"/>
</dbReference>
<feature type="transmembrane region" description="Helical" evidence="8">
    <location>
        <begin position="69"/>
        <end position="87"/>
    </location>
</feature>
<feature type="transmembrane region" description="Helical" evidence="8">
    <location>
        <begin position="239"/>
        <end position="258"/>
    </location>
</feature>
<feature type="transmembrane region" description="Helical" evidence="8">
    <location>
        <begin position="145"/>
        <end position="164"/>
    </location>
</feature>
<comment type="similarity">
    <text evidence="2 8">Belongs to the ABC-2 integral membrane protein family.</text>
</comment>
<keyword evidence="7 8" id="KW-0472">Membrane</keyword>
<dbReference type="GO" id="GO:0005886">
    <property type="term" value="C:plasma membrane"/>
    <property type="evidence" value="ECO:0007669"/>
    <property type="project" value="UniProtKB-SubCell"/>
</dbReference>
<dbReference type="Pfam" id="PF01061">
    <property type="entry name" value="ABC2_membrane"/>
    <property type="match status" value="1"/>
</dbReference>
<dbReference type="Proteomes" id="UP000320012">
    <property type="component" value="Unassembled WGS sequence"/>
</dbReference>
<dbReference type="Proteomes" id="UP000032287">
    <property type="component" value="Unassembled WGS sequence"/>
</dbReference>
<keyword evidence="3 8" id="KW-0813">Transport</keyword>
<feature type="transmembrane region" description="Helical" evidence="8">
    <location>
        <begin position="202"/>
        <end position="219"/>
    </location>
</feature>
<dbReference type="EMBL" id="JWHU01000034">
    <property type="protein sequence ID" value="KIU19520.1"/>
    <property type="molecule type" value="Genomic_DNA"/>
</dbReference>
<gene>
    <name evidence="10" type="primary">tagG</name>
    <name evidence="11" type="ORF">FO435_04750</name>
    <name evidence="10" type="ORF">QX99_01536</name>
</gene>
<sequence>MRDFFQVMREIVSNFKIVNRLARFNVRARWADNYLGSIWDYLEPTIYIGTYFLVFGMGMYNGSVNGQPYILWLLTGIIPWYFIQGSFNKGLNSIKSQLGLLTKIRFPVSVAPLMPMLEELRRFFFMSIAMFFVLIIFGEMPDVHWIQFLYAFVAMFATVLAHNLLNSTLTVVIPDYKPAVSAVFRLLFFTSGVIINMDAKHLPFVLVTIIKMFPFYYVVESFRDALLYHSWFWDKASNAAFFWLLTLIMLMIGSMVHLRFRERFIDMV</sequence>
<accession>A0A0D1LG79</accession>
<protein>
    <recommendedName>
        <fullName evidence="8">Transport permease protein</fullName>
    </recommendedName>
</protein>
<reference evidence="10 12" key="1">
    <citation type="journal article" date="2015" name="Microbiology (Mosc.)">
        <title>Genomics of the Weissella cibaria species with an examination of its metabolic traits.</title>
        <authorList>
            <person name="Lynch K.M."/>
            <person name="Lucid A."/>
            <person name="Arendt E.K."/>
            <person name="Sleator R.D."/>
            <person name="Lucey B."/>
            <person name="Coffey A."/>
        </authorList>
    </citation>
    <scope>NUCLEOTIDE SEQUENCE [LARGE SCALE GENOMIC DNA]</scope>
    <source>
        <strain evidence="10 12">MG1</strain>
    </source>
</reference>
<dbReference type="PANTHER" id="PTHR30413">
    <property type="entry name" value="INNER MEMBRANE TRANSPORT PERMEASE"/>
    <property type="match status" value="1"/>
</dbReference>
<dbReference type="InterPro" id="IPR013525">
    <property type="entry name" value="ABC2_TM"/>
</dbReference>
<evidence type="ECO:0000313" key="12">
    <source>
        <dbReference type="Proteomes" id="UP000032287"/>
    </source>
</evidence>
<evidence type="ECO:0000259" key="9">
    <source>
        <dbReference type="PROSITE" id="PS51012"/>
    </source>
</evidence>
<keyword evidence="5 8" id="KW-0812">Transmembrane</keyword>
<evidence type="ECO:0000313" key="11">
    <source>
        <dbReference type="EMBL" id="TVV27232.1"/>
    </source>
</evidence>
<dbReference type="AlphaFoldDB" id="A0A0D1LG79"/>
<reference evidence="11 13" key="2">
    <citation type="submission" date="2019-07" db="EMBL/GenBank/DDBJ databases">
        <title>Genome sequence of Weissella cibaria GK1.</title>
        <authorList>
            <person name="Choi H.-J."/>
        </authorList>
    </citation>
    <scope>NUCLEOTIDE SEQUENCE [LARGE SCALE GENOMIC DNA]</scope>
    <source>
        <strain evidence="11 13">GK1</strain>
    </source>
</reference>
<evidence type="ECO:0000256" key="7">
    <source>
        <dbReference type="ARBA" id="ARBA00023136"/>
    </source>
</evidence>
<dbReference type="RefSeq" id="WP_043707390.1">
    <property type="nucleotide sequence ID" value="NZ_CBCSCI010000001.1"/>
</dbReference>
<evidence type="ECO:0000256" key="3">
    <source>
        <dbReference type="ARBA" id="ARBA00022448"/>
    </source>
</evidence>
<evidence type="ECO:0000256" key="8">
    <source>
        <dbReference type="RuleBase" id="RU361157"/>
    </source>
</evidence>
<dbReference type="STRING" id="137591.AO080_09180"/>
<evidence type="ECO:0000256" key="4">
    <source>
        <dbReference type="ARBA" id="ARBA00022475"/>
    </source>
</evidence>
<dbReference type="InterPro" id="IPR047817">
    <property type="entry name" value="ABC2_TM_bact-type"/>
</dbReference>
<dbReference type="PROSITE" id="PS51012">
    <property type="entry name" value="ABC_TM2"/>
    <property type="match status" value="1"/>
</dbReference>